<keyword evidence="13 17" id="KW-0472">Membrane</keyword>
<evidence type="ECO:0000256" key="14">
    <source>
        <dbReference type="ARBA" id="ARBA00023180"/>
    </source>
</evidence>
<dbReference type="PANTHER" id="PTHR12147:SF58">
    <property type="entry name" value="VACUOLAR MEMBRANE PROTEASE"/>
    <property type="match status" value="1"/>
</dbReference>
<feature type="transmembrane region" description="Helical" evidence="17">
    <location>
        <begin position="505"/>
        <end position="523"/>
    </location>
</feature>
<dbReference type="Pfam" id="PF22250">
    <property type="entry name" value="PFF1_C"/>
    <property type="match status" value="1"/>
</dbReference>
<keyword evidence="6 15" id="KW-0645">Protease</keyword>
<dbReference type="AlphaFoldDB" id="A0A6G1GKM7"/>
<dbReference type="InterPro" id="IPR053976">
    <property type="entry name" value="PFF1_TM"/>
</dbReference>
<dbReference type="Proteomes" id="UP000800041">
    <property type="component" value="Unassembled WGS sequence"/>
</dbReference>
<dbReference type="InterPro" id="IPR053975">
    <property type="entry name" value="PFF1_C"/>
</dbReference>
<keyword evidence="5" id="KW-0926">Vacuole</keyword>
<proteinExistence type="inferred from homology"/>
<feature type="transmembrane region" description="Helical" evidence="17">
    <location>
        <begin position="675"/>
        <end position="697"/>
    </location>
</feature>
<evidence type="ECO:0000256" key="5">
    <source>
        <dbReference type="ARBA" id="ARBA00022554"/>
    </source>
</evidence>
<evidence type="ECO:0000256" key="8">
    <source>
        <dbReference type="ARBA" id="ARBA00022723"/>
    </source>
</evidence>
<comment type="function">
    <text evidence="2">May be involved in vacuolar sorting and osmoregulation.</text>
</comment>
<feature type="transmembrane region" description="Helical" evidence="17">
    <location>
        <begin position="709"/>
        <end position="729"/>
    </location>
</feature>
<feature type="transmembrane region" description="Helical" evidence="17">
    <location>
        <begin position="12"/>
        <end position="37"/>
    </location>
</feature>
<dbReference type="CDD" id="cd03875">
    <property type="entry name" value="M28_Fxna_like"/>
    <property type="match status" value="1"/>
</dbReference>
<reference evidence="21" key="1">
    <citation type="journal article" date="2020" name="Stud. Mycol.">
        <title>101 Dothideomycetes genomes: a test case for predicting lifestyles and emergence of pathogens.</title>
        <authorList>
            <person name="Haridas S."/>
            <person name="Albert R."/>
            <person name="Binder M."/>
            <person name="Bloem J."/>
            <person name="Labutti K."/>
            <person name="Salamov A."/>
            <person name="Andreopoulos B."/>
            <person name="Baker S."/>
            <person name="Barry K."/>
            <person name="Bills G."/>
            <person name="Bluhm B."/>
            <person name="Cannon C."/>
            <person name="Castanera R."/>
            <person name="Culley D."/>
            <person name="Daum C."/>
            <person name="Ezra D."/>
            <person name="Gonzalez J."/>
            <person name="Henrissat B."/>
            <person name="Kuo A."/>
            <person name="Liang C."/>
            <person name="Lipzen A."/>
            <person name="Lutzoni F."/>
            <person name="Magnuson J."/>
            <person name="Mondo S."/>
            <person name="Nolan M."/>
            <person name="Ohm R."/>
            <person name="Pangilinan J."/>
            <person name="Park H.-J."/>
            <person name="Ramirez L."/>
            <person name="Alfaro M."/>
            <person name="Sun H."/>
            <person name="Tritt A."/>
            <person name="Yoshinaga Y."/>
            <person name="Zwiers L.-H."/>
            <person name="Turgeon B."/>
            <person name="Goodwin S."/>
            <person name="Spatafora J."/>
            <person name="Crous P."/>
            <person name="Grigoriev I."/>
        </authorList>
    </citation>
    <scope>NUCLEOTIDE SEQUENCE</scope>
    <source>
        <strain evidence="21">CBS 113979</strain>
    </source>
</reference>
<feature type="domain" description="Vacuolar membrane protease C-terminal" evidence="19">
    <location>
        <begin position="767"/>
        <end position="993"/>
    </location>
</feature>
<keyword evidence="7 17" id="KW-0812">Transmembrane</keyword>
<dbReference type="EC" id="3.4.-.-" evidence="15"/>
<evidence type="ECO:0000256" key="16">
    <source>
        <dbReference type="SAM" id="MobiDB-lite"/>
    </source>
</evidence>
<evidence type="ECO:0000256" key="6">
    <source>
        <dbReference type="ARBA" id="ARBA00022670"/>
    </source>
</evidence>
<feature type="transmembrane region" description="Helical" evidence="17">
    <location>
        <begin position="535"/>
        <end position="556"/>
    </location>
</feature>
<dbReference type="SUPFAM" id="SSF53187">
    <property type="entry name" value="Zn-dependent exopeptidases"/>
    <property type="match status" value="1"/>
</dbReference>
<comment type="subcellular location">
    <subcellularLocation>
        <location evidence="3">Vacuole membrane</location>
        <topology evidence="3">Multi-pass membrane protein</topology>
    </subcellularLocation>
</comment>
<dbReference type="OrthoDB" id="76293at2759"/>
<protein>
    <recommendedName>
        <fullName evidence="15">Peptide hydrolase</fullName>
        <ecNumber evidence="15">3.4.-.-</ecNumber>
    </recommendedName>
</protein>
<comment type="similarity">
    <text evidence="4 15">Belongs to the peptidase M28 family.</text>
</comment>
<keyword evidence="12" id="KW-0482">Metalloprotease</keyword>
<keyword evidence="9 15" id="KW-0378">Hydrolase</keyword>
<evidence type="ECO:0000256" key="15">
    <source>
        <dbReference type="RuleBase" id="RU361240"/>
    </source>
</evidence>
<dbReference type="GO" id="GO:0005774">
    <property type="term" value="C:vacuolar membrane"/>
    <property type="evidence" value="ECO:0007669"/>
    <property type="project" value="UniProtKB-SubCell"/>
</dbReference>
<keyword evidence="14" id="KW-0325">Glycoprotein</keyword>
<sequence>MARFWNPFAFTPAPVQVFMVLVYAALFVSLLVIHLVVPDVPGSTPKSISLDAAWLDLKHLSAGFHPYNSRFNDEVRDWLLHRIDQILKDNGVKYETASNDFDALSSKADSASVILYNDLISNATFSSNSGLSVYFEGTNIIVQVRGTDSEASSNSSGSGGVLVNAHYDSVSSGFGATDDGVGVVTILQLLSFFTTKGQEPAKDIIFLLNNGEEDYLNGARAFMRNPISQLPHTFLNLEGAGAGGRAVLFRSTDTEITKFYEKSPLPFGNVVTADGFKRGLVRSQTDYIIFNGELGMRGLDVAFMAPRSRYHTVEDSTRYTTEKSIWHMLSAALATVQGLSSYTGSQFDGEEKDNGKVNSGSGSEAVWFDLYGRTFAVFQLHTLFAISVTLLVASPVILIIFNIILARSEKWYPFARKAIVQGAEDDEHVFLKGWRGFFRSPISFVIASAAVVGLAFLVTKLNPLIVYSSEYSVWTMMLTAWFFLTWFLMRCAYEVRPTALQRTYTLLWQYIGAFILLTAVTVGENNFHIAGSYFMVIYMGAISVALLISYLEFFALPRKSTFVKIFGNGDNASIRTDQPAPSYSSRPLLSRDASPGRDGSARPSTSQNDADDEATEQTSLLHADRQTFSGGYGSRRRSAEDGEPEEEAQSNDDITTYQPYRDEQFWSAALPSWTWLVQFLIICPIPVILVGQIALLITSSLNQTSADGSAVLLVYLLMAGATVLILAPIEPFIHRWTYHIPTFFLFIFIGTTIYNLTAFPFSASAKLKVYFIQRVDLDTGLNTVSLTGLDGYVQSIISELPSSHGKDVTCVSAGANRAGLQECSWPGIPAAVVPHAEIAPGIPPEKSYASWLDFNATRTTDKKNNTQIEIKLYGNNTRACKILFDKPVTALKIKGSADDPRFDPVGKNGTSEIRLWSREWDKPWTVVVTPSEQEDTAGDVDGKRKKKAAGLDGKVVCLWSDANELGTIPALDEVWRFMPAWSMVSKLSDGLVEGSKAFAV</sequence>
<dbReference type="GO" id="GO:0006508">
    <property type="term" value="P:proteolysis"/>
    <property type="evidence" value="ECO:0007669"/>
    <property type="project" value="UniProtKB-KW"/>
</dbReference>
<dbReference type="GO" id="GO:0046872">
    <property type="term" value="F:metal ion binding"/>
    <property type="evidence" value="ECO:0007669"/>
    <property type="project" value="UniProtKB-KW"/>
</dbReference>
<feature type="domain" description="Vacuolar membrane protease transmembrane" evidence="20">
    <location>
        <begin position="438"/>
        <end position="740"/>
    </location>
</feature>
<comment type="cofactor">
    <cofactor evidence="1">
        <name>Zn(2+)</name>
        <dbReference type="ChEBI" id="CHEBI:29105"/>
    </cofactor>
</comment>
<dbReference type="GO" id="GO:0008235">
    <property type="term" value="F:metalloexopeptidase activity"/>
    <property type="evidence" value="ECO:0007669"/>
    <property type="project" value="InterPro"/>
</dbReference>
<feature type="region of interest" description="Disordered" evidence="16">
    <location>
        <begin position="576"/>
        <end position="654"/>
    </location>
</feature>
<evidence type="ECO:0000256" key="9">
    <source>
        <dbReference type="ARBA" id="ARBA00022801"/>
    </source>
</evidence>
<evidence type="ECO:0000259" key="20">
    <source>
        <dbReference type="Pfam" id="PF22251"/>
    </source>
</evidence>
<gene>
    <name evidence="21" type="ORF">K402DRAFT_398454</name>
</gene>
<evidence type="ECO:0000256" key="12">
    <source>
        <dbReference type="ARBA" id="ARBA00023049"/>
    </source>
</evidence>
<evidence type="ECO:0000256" key="10">
    <source>
        <dbReference type="ARBA" id="ARBA00022833"/>
    </source>
</evidence>
<feature type="transmembrane region" description="Helical" evidence="17">
    <location>
        <begin position="442"/>
        <end position="459"/>
    </location>
</feature>
<evidence type="ECO:0000256" key="1">
    <source>
        <dbReference type="ARBA" id="ARBA00001947"/>
    </source>
</evidence>
<feature type="transmembrane region" description="Helical" evidence="17">
    <location>
        <begin position="736"/>
        <end position="756"/>
    </location>
</feature>
<evidence type="ECO:0000259" key="18">
    <source>
        <dbReference type="Pfam" id="PF04389"/>
    </source>
</evidence>
<feature type="transmembrane region" description="Helical" evidence="17">
    <location>
        <begin position="383"/>
        <end position="406"/>
    </location>
</feature>
<keyword evidence="8 15" id="KW-0479">Metal-binding</keyword>
<dbReference type="InterPro" id="IPR007484">
    <property type="entry name" value="Peptidase_M28"/>
</dbReference>
<accession>A0A6G1GKM7</accession>
<evidence type="ECO:0000256" key="13">
    <source>
        <dbReference type="ARBA" id="ARBA00023136"/>
    </source>
</evidence>
<evidence type="ECO:0000256" key="11">
    <source>
        <dbReference type="ARBA" id="ARBA00022989"/>
    </source>
</evidence>
<evidence type="ECO:0000256" key="4">
    <source>
        <dbReference type="ARBA" id="ARBA00010918"/>
    </source>
</evidence>
<feature type="transmembrane region" description="Helical" evidence="17">
    <location>
        <begin position="471"/>
        <end position="493"/>
    </location>
</feature>
<dbReference type="InterPro" id="IPR045175">
    <property type="entry name" value="M28_fam"/>
</dbReference>
<feature type="compositionally biased region" description="Polar residues" evidence="16">
    <location>
        <begin position="576"/>
        <end position="587"/>
    </location>
</feature>
<evidence type="ECO:0000313" key="21">
    <source>
        <dbReference type="EMBL" id="KAF1981471.1"/>
    </source>
</evidence>
<organism evidence="21 22">
    <name type="scientific">Aulographum hederae CBS 113979</name>
    <dbReference type="NCBI Taxonomy" id="1176131"/>
    <lineage>
        <taxon>Eukaryota</taxon>
        <taxon>Fungi</taxon>
        <taxon>Dikarya</taxon>
        <taxon>Ascomycota</taxon>
        <taxon>Pezizomycotina</taxon>
        <taxon>Dothideomycetes</taxon>
        <taxon>Pleosporomycetidae</taxon>
        <taxon>Aulographales</taxon>
        <taxon>Aulographaceae</taxon>
    </lineage>
</organism>
<feature type="domain" description="Peptidase M28" evidence="18">
    <location>
        <begin position="154"/>
        <end position="335"/>
    </location>
</feature>
<keyword evidence="22" id="KW-1185">Reference proteome</keyword>
<dbReference type="Gene3D" id="3.40.630.10">
    <property type="entry name" value="Zn peptidases"/>
    <property type="match status" value="1"/>
</dbReference>
<dbReference type="InterPro" id="IPR048024">
    <property type="entry name" value="Fxna-like_M28_dom"/>
</dbReference>
<keyword evidence="11 17" id="KW-1133">Transmembrane helix</keyword>
<dbReference type="Pfam" id="PF22251">
    <property type="entry name" value="PFF1_TM"/>
    <property type="match status" value="1"/>
</dbReference>
<dbReference type="EMBL" id="ML977198">
    <property type="protein sequence ID" value="KAF1981471.1"/>
    <property type="molecule type" value="Genomic_DNA"/>
</dbReference>
<keyword evidence="10 15" id="KW-0862">Zinc</keyword>
<dbReference type="FunFam" id="3.40.630.10:FF:000057">
    <property type="entry name" value="Vacuolar membrane protease"/>
    <property type="match status" value="1"/>
</dbReference>
<feature type="compositionally biased region" description="Acidic residues" evidence="16">
    <location>
        <begin position="641"/>
        <end position="650"/>
    </location>
</feature>
<evidence type="ECO:0000256" key="3">
    <source>
        <dbReference type="ARBA" id="ARBA00004128"/>
    </source>
</evidence>
<evidence type="ECO:0000259" key="19">
    <source>
        <dbReference type="Pfam" id="PF22250"/>
    </source>
</evidence>
<dbReference type="PANTHER" id="PTHR12147">
    <property type="entry name" value="METALLOPEPTIDASE M28 FAMILY MEMBER"/>
    <property type="match status" value="1"/>
</dbReference>
<evidence type="ECO:0000256" key="17">
    <source>
        <dbReference type="SAM" id="Phobius"/>
    </source>
</evidence>
<dbReference type="Pfam" id="PF04389">
    <property type="entry name" value="Peptidase_M28"/>
    <property type="match status" value="1"/>
</dbReference>
<name>A0A6G1GKM7_9PEZI</name>
<evidence type="ECO:0000256" key="7">
    <source>
        <dbReference type="ARBA" id="ARBA00022692"/>
    </source>
</evidence>
<evidence type="ECO:0000313" key="22">
    <source>
        <dbReference type="Proteomes" id="UP000800041"/>
    </source>
</evidence>
<evidence type="ECO:0000256" key="2">
    <source>
        <dbReference type="ARBA" id="ARBA00003273"/>
    </source>
</evidence>